<evidence type="ECO:0000259" key="3">
    <source>
        <dbReference type="PROSITE" id="PS50158"/>
    </source>
</evidence>
<proteinExistence type="predicted"/>
<dbReference type="InterPro" id="IPR036875">
    <property type="entry name" value="Znf_CCHC_sf"/>
</dbReference>
<reference evidence="4 5" key="1">
    <citation type="journal article" date="2014" name="Am. J. Bot.">
        <title>Genome assembly and annotation for red clover (Trifolium pratense; Fabaceae).</title>
        <authorList>
            <person name="Istvanek J."/>
            <person name="Jaros M."/>
            <person name="Krenek A."/>
            <person name="Repkova J."/>
        </authorList>
    </citation>
    <scope>NUCLEOTIDE SEQUENCE [LARGE SCALE GENOMIC DNA]</scope>
    <source>
        <strain evidence="5">cv. Tatra</strain>
        <tissue evidence="4">Young leaves</tissue>
    </source>
</reference>
<dbReference type="Pfam" id="PF14223">
    <property type="entry name" value="Retrotran_gag_2"/>
    <property type="match status" value="1"/>
</dbReference>
<accession>A0A2K3LXJ0</accession>
<dbReference type="Gene3D" id="4.10.60.10">
    <property type="entry name" value="Zinc finger, CCHC-type"/>
    <property type="match status" value="1"/>
</dbReference>
<feature type="region of interest" description="Disordered" evidence="2">
    <location>
        <begin position="167"/>
        <end position="198"/>
    </location>
</feature>
<feature type="domain" description="CCHC-type" evidence="3">
    <location>
        <begin position="138"/>
        <end position="154"/>
    </location>
</feature>
<keyword evidence="1" id="KW-0863">Zinc-finger</keyword>
<dbReference type="InterPro" id="IPR001878">
    <property type="entry name" value="Znf_CCHC"/>
</dbReference>
<protein>
    <submittedName>
        <fullName evidence="4">Retrotransposon-related protein</fullName>
    </submittedName>
</protein>
<name>A0A2K3LXJ0_TRIPR</name>
<evidence type="ECO:0000256" key="2">
    <source>
        <dbReference type="SAM" id="MobiDB-lite"/>
    </source>
</evidence>
<dbReference type="AlphaFoldDB" id="A0A2K3LXJ0"/>
<evidence type="ECO:0000313" key="5">
    <source>
        <dbReference type="Proteomes" id="UP000236291"/>
    </source>
</evidence>
<keyword evidence="1" id="KW-0479">Metal-binding</keyword>
<dbReference type="PROSITE" id="PS50158">
    <property type="entry name" value="ZF_CCHC"/>
    <property type="match status" value="1"/>
</dbReference>
<dbReference type="GO" id="GO:0008270">
    <property type="term" value="F:zinc ion binding"/>
    <property type="evidence" value="ECO:0007669"/>
    <property type="project" value="UniProtKB-KW"/>
</dbReference>
<organism evidence="4 5">
    <name type="scientific">Trifolium pratense</name>
    <name type="common">Red clover</name>
    <dbReference type="NCBI Taxonomy" id="57577"/>
    <lineage>
        <taxon>Eukaryota</taxon>
        <taxon>Viridiplantae</taxon>
        <taxon>Streptophyta</taxon>
        <taxon>Embryophyta</taxon>
        <taxon>Tracheophyta</taxon>
        <taxon>Spermatophyta</taxon>
        <taxon>Magnoliopsida</taxon>
        <taxon>eudicotyledons</taxon>
        <taxon>Gunneridae</taxon>
        <taxon>Pentapetalae</taxon>
        <taxon>rosids</taxon>
        <taxon>fabids</taxon>
        <taxon>Fabales</taxon>
        <taxon>Fabaceae</taxon>
        <taxon>Papilionoideae</taxon>
        <taxon>50 kb inversion clade</taxon>
        <taxon>NPAAA clade</taxon>
        <taxon>Hologalegina</taxon>
        <taxon>IRL clade</taxon>
        <taxon>Trifolieae</taxon>
        <taxon>Trifolium</taxon>
    </lineage>
</organism>
<gene>
    <name evidence="4" type="ORF">L195_g039291</name>
</gene>
<sequence length="236" mass="27444">MRLYLYSTLGEKKSEEKLARKILRSLPNKFNMKVTTIEEAQDLGTIKVDELIGSIQAFEIAINDRLEKKNKSIAFVSIEKLSEDNLLEVITLIDRKVNKSLNKLQAKWRTNVPDKTSNIRSHRKVKDEDNSDQDKGVRCFECENFGHIKPECPNYLKKQKKGMEITLSDSENENEEEAANKAFTRKYETSSNASEEDSLYEDLAEAHKHLTTKWEKYCLLVEQQEKIIKELIQQKE</sequence>
<comment type="caution">
    <text evidence="4">The sequence shown here is derived from an EMBL/GenBank/DDBJ whole genome shotgun (WGS) entry which is preliminary data.</text>
</comment>
<evidence type="ECO:0000256" key="1">
    <source>
        <dbReference type="PROSITE-ProRule" id="PRU00047"/>
    </source>
</evidence>
<reference evidence="4 5" key="2">
    <citation type="journal article" date="2017" name="Front. Plant Sci.">
        <title>Gene Classification and Mining of Molecular Markers Useful in Red Clover (Trifolium pratense) Breeding.</title>
        <authorList>
            <person name="Istvanek J."/>
            <person name="Dluhosova J."/>
            <person name="Dluhos P."/>
            <person name="Patkova L."/>
            <person name="Nedelnik J."/>
            <person name="Repkova J."/>
        </authorList>
    </citation>
    <scope>NUCLEOTIDE SEQUENCE [LARGE SCALE GENOMIC DNA]</scope>
    <source>
        <strain evidence="5">cv. Tatra</strain>
        <tissue evidence="4">Young leaves</tissue>
    </source>
</reference>
<dbReference type="GO" id="GO:0003676">
    <property type="term" value="F:nucleic acid binding"/>
    <property type="evidence" value="ECO:0007669"/>
    <property type="project" value="InterPro"/>
</dbReference>
<keyword evidence="1" id="KW-0862">Zinc</keyword>
<dbReference type="EMBL" id="ASHM01043718">
    <property type="protein sequence ID" value="PNX83251.1"/>
    <property type="molecule type" value="Genomic_DNA"/>
</dbReference>
<dbReference type="SUPFAM" id="SSF57756">
    <property type="entry name" value="Retrovirus zinc finger-like domains"/>
    <property type="match status" value="1"/>
</dbReference>
<evidence type="ECO:0000313" key="4">
    <source>
        <dbReference type="EMBL" id="PNX83251.1"/>
    </source>
</evidence>
<feature type="non-terminal residue" evidence="4">
    <location>
        <position position="236"/>
    </location>
</feature>
<dbReference type="Proteomes" id="UP000236291">
    <property type="component" value="Unassembled WGS sequence"/>
</dbReference>